<protein>
    <recommendedName>
        <fullName evidence="5">Sfi1 spindle body domain-containing protein</fullName>
    </recommendedName>
</protein>
<reference evidence="3" key="1">
    <citation type="submission" date="2019-06" db="EMBL/GenBank/DDBJ databases">
        <authorList>
            <consortium name="Wellcome Sanger Institute Data Sharing"/>
        </authorList>
    </citation>
    <scope>NUCLEOTIDE SEQUENCE [LARGE SCALE GENOMIC DNA]</scope>
</reference>
<dbReference type="InterPro" id="IPR052270">
    <property type="entry name" value="CACF_protein"/>
</dbReference>
<feature type="region of interest" description="Disordered" evidence="2">
    <location>
        <begin position="1"/>
        <end position="31"/>
    </location>
</feature>
<organism evidence="3 4">
    <name type="scientific">Sphaeramia orbicularis</name>
    <name type="common">orbiculate cardinalfish</name>
    <dbReference type="NCBI Taxonomy" id="375764"/>
    <lineage>
        <taxon>Eukaryota</taxon>
        <taxon>Metazoa</taxon>
        <taxon>Chordata</taxon>
        <taxon>Craniata</taxon>
        <taxon>Vertebrata</taxon>
        <taxon>Euteleostomi</taxon>
        <taxon>Actinopterygii</taxon>
        <taxon>Neopterygii</taxon>
        <taxon>Teleostei</taxon>
        <taxon>Neoteleostei</taxon>
        <taxon>Acanthomorphata</taxon>
        <taxon>Gobiaria</taxon>
        <taxon>Kurtiformes</taxon>
        <taxon>Apogonoidei</taxon>
        <taxon>Apogonidae</taxon>
        <taxon>Apogoninae</taxon>
        <taxon>Sphaeramia</taxon>
    </lineage>
</organism>
<dbReference type="PANTHER" id="PTHR22028:SF4">
    <property type="entry name" value="PROTEIN SFI1 HOMOLOG"/>
    <property type="match status" value="1"/>
</dbReference>
<dbReference type="PANTHER" id="PTHR22028">
    <property type="entry name" value="SFI1 SPINDLE BODY DOMAIN-CONTAINING PROTEIN-RELATED"/>
    <property type="match status" value="1"/>
</dbReference>
<feature type="compositionally biased region" description="Polar residues" evidence="2">
    <location>
        <begin position="16"/>
        <end position="31"/>
    </location>
</feature>
<dbReference type="GeneID" id="115419238"/>
<evidence type="ECO:0000313" key="4">
    <source>
        <dbReference type="Proteomes" id="UP000472271"/>
    </source>
</evidence>
<dbReference type="Ensembl" id="ENSSORT00005006809.1">
    <property type="protein sequence ID" value="ENSSORP00005006550.1"/>
    <property type="gene ID" value="ENSSORG00005003841.1"/>
</dbReference>
<evidence type="ECO:0000256" key="1">
    <source>
        <dbReference type="SAM" id="Coils"/>
    </source>
</evidence>
<evidence type="ECO:0008006" key="5">
    <source>
        <dbReference type="Google" id="ProtNLM"/>
    </source>
</evidence>
<sequence length="1195" mass="143889">MQNNARQSELRPRTSAVRSGSSTKQTRTAQTRKVPYRVGYNWNKGGRLKEIRIRHLARKFLKIWIENTFGRILPHKAKSHYNRATLRRAFEGWRDEWWTSRREWSLTMRAECHHRYYLYHWTFHTWRKFVSLQREKKTKIQTAKSFADRQLMHLVWEKWGFFVDMRKIKRGMVETALQHNRLATLNSAWSLWQIRLQHLQELHTLEDKALKHKALILQHKVWLQWKEKHTAACHHRENESKASLHFIIRLKRKALHHWISYVSYRHNKTKSKAVAQHACCLRLMRMCWSTWNSALHYKWSEEVRLESAGHFAIWSTQRRVLERWRAYVMLCREKAERNQRACEHHKHHLLSVGLRGLSLNANLNKAHRLHNNMALQHCSQTITGKYWRLWQERLEEAEDKNFQHLTERALNLYRTSISNKYFHHWRQKLAELTHMQELEHCADICFAERMLPRCFKSWCEFTLQRRHQKQRKHKADVYNQQRQYTWIFYTWWGQSEKHKEQKLAERMAVLHEERSHMQKAWACWRKRTEQRICEEEKQNASDRLYLHRLLHKTVTQWKDNSTEIRDRRNREILACHQGDLTCMRWALEKWKKFVQKQRVKKSRLQQMQRYHEVKLLKCTFDAWKKHHLQMFHICAQAEELYKQQKKGFQRRVLSVWKENASLQAEFRVMEHQAQDHFQHFLQLKVFVAWREVTSRSMTKRHQQREAVSRLQLSINRVRLLQFFYQWRKQTREVWRERQCMEKAKRHHEAKILSKALTAWNKHHQQWQKYKVMKRQGMLLQRLRVCQTFFDQWKIKLQHRRREVKQTERALWHWSLTLQAKVLFGWRLWVTEQRRKQEEVVRAAQIYRDQLLREGVTSILTYAAHMNSLTTSLTLYSQEQRSRRLQRVVRRCAMRWKQRVLCKPGRKPEVKGQPPKKSVTFCLHETQRDSVTNSEEQEAEGGLFSKIRKPRTPPRHRVELFEFPPTLEPHEGFQKHFSPTSTAAAPKPPDCVTHVSHSEPLMSTVDSPQGTQNQDLLLPPSAFMTTLWTTTCSAPGHPPLVPSCQFVPPFKLHSSHYPDVHLKTFSEISEDATLDVSVTDPASALTNEMLSIQQDMKSYQEDRRQLRAWQKLKDVLQTWLQTSGKDDETEKNTVSQELEELKERIDRLSTELAKQKPVMLLHAQRIEHLQACLHATGVSSLLQAEEMKTNCSVFTT</sequence>
<gene>
    <name evidence="3" type="primary">sfi1</name>
</gene>
<dbReference type="CTD" id="9814"/>
<dbReference type="Proteomes" id="UP000472271">
    <property type="component" value="Chromosome 5"/>
</dbReference>
<dbReference type="GO" id="GO:0019902">
    <property type="term" value="F:phosphatase binding"/>
    <property type="evidence" value="ECO:0007669"/>
    <property type="project" value="TreeGrafter"/>
</dbReference>
<keyword evidence="1" id="KW-0175">Coiled coil</keyword>
<evidence type="ECO:0000313" key="3">
    <source>
        <dbReference type="Ensembl" id="ENSSORP00005006550.1"/>
    </source>
</evidence>
<dbReference type="RefSeq" id="XP_029989754.1">
    <property type="nucleotide sequence ID" value="XM_030133894.1"/>
</dbReference>
<dbReference type="InParanoid" id="A0A672YPU4"/>
<reference evidence="3" key="2">
    <citation type="submission" date="2025-08" db="UniProtKB">
        <authorList>
            <consortium name="Ensembl"/>
        </authorList>
    </citation>
    <scope>IDENTIFICATION</scope>
</reference>
<reference evidence="3" key="3">
    <citation type="submission" date="2025-09" db="UniProtKB">
        <authorList>
            <consortium name="Ensembl"/>
        </authorList>
    </citation>
    <scope>IDENTIFICATION</scope>
</reference>
<feature type="coiled-coil region" evidence="1">
    <location>
        <begin position="1081"/>
        <end position="1150"/>
    </location>
</feature>
<keyword evidence="4" id="KW-1185">Reference proteome</keyword>
<evidence type="ECO:0000256" key="2">
    <source>
        <dbReference type="SAM" id="MobiDB-lite"/>
    </source>
</evidence>
<proteinExistence type="predicted"/>
<dbReference type="AlphaFoldDB" id="A0A672YPU4"/>
<name>A0A672YPU4_9TELE</name>
<accession>A0A672YPU4</accession>
<feature type="region of interest" description="Disordered" evidence="2">
    <location>
        <begin position="927"/>
        <end position="950"/>
    </location>
</feature>